<dbReference type="PATRIC" id="fig|294.125.peg.4135"/>
<evidence type="ECO:0000256" key="2">
    <source>
        <dbReference type="ARBA" id="ARBA00023315"/>
    </source>
</evidence>
<sequence>MQVLIRAATADDVDTLCAIRTAVVQNHLSLEQMADLGITPQVLVDTLSAAPCAWIAEVDGQAVGFSMVDLAEGEVFAMFVLPTHENLGLGRQLMALAEAALFEHHDRLYLVTDGRDDIRANGFYQRLGWSVVGRVEGDDVRYEKGRAG</sequence>
<name>A0A0D0RM66_PSEFL</name>
<protein>
    <submittedName>
        <fullName evidence="4">Putative acetyltransferase</fullName>
    </submittedName>
</protein>
<dbReference type="GO" id="GO:0016747">
    <property type="term" value="F:acyltransferase activity, transferring groups other than amino-acyl groups"/>
    <property type="evidence" value="ECO:0007669"/>
    <property type="project" value="InterPro"/>
</dbReference>
<comment type="caution">
    <text evidence="4">The sequence shown here is derived from an EMBL/GenBank/DDBJ whole genome shotgun (WGS) entry which is preliminary data.</text>
</comment>
<dbReference type="InterPro" id="IPR016181">
    <property type="entry name" value="Acyl_CoA_acyltransferase"/>
</dbReference>
<dbReference type="PANTHER" id="PTHR43877">
    <property type="entry name" value="AMINOALKYLPHOSPHONATE N-ACETYLTRANSFERASE-RELATED-RELATED"/>
    <property type="match status" value="1"/>
</dbReference>
<dbReference type="AlphaFoldDB" id="A0A0D0RM66"/>
<dbReference type="Pfam" id="PF00583">
    <property type="entry name" value="Acetyltransf_1"/>
    <property type="match status" value="1"/>
</dbReference>
<reference evidence="4 5" key="1">
    <citation type="submission" date="2015-01" db="EMBL/GenBank/DDBJ databases">
        <title>Genome sequence of the beneficial rhizobacterium Pseudomonas fluorescens 2-79.</title>
        <authorList>
            <person name="Thuermer A."/>
            <person name="Daniel R."/>
        </authorList>
    </citation>
    <scope>NUCLEOTIDE SEQUENCE [LARGE SCALE GENOMIC DNA]</scope>
    <source>
        <strain evidence="4 5">2-79</strain>
    </source>
</reference>
<organism evidence="4 5">
    <name type="scientific">Pseudomonas fluorescens</name>
    <dbReference type="NCBI Taxonomy" id="294"/>
    <lineage>
        <taxon>Bacteria</taxon>
        <taxon>Pseudomonadati</taxon>
        <taxon>Pseudomonadota</taxon>
        <taxon>Gammaproteobacteria</taxon>
        <taxon>Pseudomonadales</taxon>
        <taxon>Pseudomonadaceae</taxon>
        <taxon>Pseudomonas</taxon>
    </lineage>
</organism>
<dbReference type="SUPFAM" id="SSF55729">
    <property type="entry name" value="Acyl-CoA N-acyltransferases (Nat)"/>
    <property type="match status" value="1"/>
</dbReference>
<evidence type="ECO:0000313" key="5">
    <source>
        <dbReference type="Proteomes" id="UP000032210"/>
    </source>
</evidence>
<dbReference type="InterPro" id="IPR050832">
    <property type="entry name" value="Bact_Acetyltransf"/>
</dbReference>
<accession>A0A0D0RM66</accession>
<feature type="domain" description="N-acetyltransferase" evidence="3">
    <location>
        <begin position="3"/>
        <end position="147"/>
    </location>
</feature>
<proteinExistence type="predicted"/>
<keyword evidence="1 4" id="KW-0808">Transferase</keyword>
<dbReference type="EMBL" id="JXCQ01000044">
    <property type="protein sequence ID" value="KIR20572.1"/>
    <property type="molecule type" value="Genomic_DNA"/>
</dbReference>
<keyword evidence="2" id="KW-0012">Acyltransferase</keyword>
<dbReference type="InterPro" id="IPR000182">
    <property type="entry name" value="GNAT_dom"/>
</dbReference>
<evidence type="ECO:0000256" key="1">
    <source>
        <dbReference type="ARBA" id="ARBA00022679"/>
    </source>
</evidence>
<dbReference type="Proteomes" id="UP000032210">
    <property type="component" value="Unassembled WGS sequence"/>
</dbReference>
<gene>
    <name evidence="4" type="ORF">PFLU3_40290</name>
</gene>
<evidence type="ECO:0000259" key="3">
    <source>
        <dbReference type="PROSITE" id="PS51186"/>
    </source>
</evidence>
<dbReference type="Gene3D" id="3.40.630.30">
    <property type="match status" value="1"/>
</dbReference>
<dbReference type="PROSITE" id="PS51186">
    <property type="entry name" value="GNAT"/>
    <property type="match status" value="1"/>
</dbReference>
<dbReference type="RefSeq" id="WP_043050298.1">
    <property type="nucleotide sequence ID" value="NZ_JXCQ01000044.1"/>
</dbReference>
<dbReference type="CDD" id="cd04301">
    <property type="entry name" value="NAT_SF"/>
    <property type="match status" value="1"/>
</dbReference>
<dbReference type="PANTHER" id="PTHR43877:SF1">
    <property type="entry name" value="ACETYLTRANSFERASE"/>
    <property type="match status" value="1"/>
</dbReference>
<evidence type="ECO:0000313" key="4">
    <source>
        <dbReference type="EMBL" id="KIR20572.1"/>
    </source>
</evidence>